<evidence type="ECO:0000256" key="1">
    <source>
        <dbReference type="SAM" id="MobiDB-lite"/>
    </source>
</evidence>
<organism evidence="3 4">
    <name type="scientific">Huso huso</name>
    <name type="common">Beluga</name>
    <name type="synonym">Acipenser huso</name>
    <dbReference type="NCBI Taxonomy" id="61971"/>
    <lineage>
        <taxon>Eukaryota</taxon>
        <taxon>Metazoa</taxon>
        <taxon>Chordata</taxon>
        <taxon>Craniata</taxon>
        <taxon>Vertebrata</taxon>
        <taxon>Euteleostomi</taxon>
        <taxon>Actinopterygii</taxon>
        <taxon>Chondrostei</taxon>
        <taxon>Acipenseriformes</taxon>
        <taxon>Acipenseridae</taxon>
        <taxon>Huso</taxon>
    </lineage>
</organism>
<proteinExistence type="predicted"/>
<dbReference type="Proteomes" id="UP001369086">
    <property type="component" value="Unassembled WGS sequence"/>
</dbReference>
<evidence type="ECO:0000313" key="3">
    <source>
        <dbReference type="EMBL" id="KAK6470771.1"/>
    </source>
</evidence>
<evidence type="ECO:0000313" key="4">
    <source>
        <dbReference type="Proteomes" id="UP001369086"/>
    </source>
</evidence>
<reference evidence="3 4" key="1">
    <citation type="submission" date="2021-05" db="EMBL/GenBank/DDBJ databases">
        <authorList>
            <person name="Zahm M."/>
            <person name="Klopp C."/>
            <person name="Cabau C."/>
            <person name="Kuhl H."/>
            <person name="Suciu R."/>
            <person name="Ciorpac M."/>
            <person name="Holostenco D."/>
            <person name="Gessner J."/>
            <person name="Wuertz S."/>
            <person name="Hohne C."/>
            <person name="Stock M."/>
            <person name="Gislard M."/>
            <person name="Lluch J."/>
            <person name="Milhes M."/>
            <person name="Lampietro C."/>
            <person name="Lopez Roques C."/>
            <person name="Donnadieu C."/>
            <person name="Du K."/>
            <person name="Schartl M."/>
            <person name="Guiguen Y."/>
        </authorList>
    </citation>
    <scope>NUCLEOTIDE SEQUENCE [LARGE SCALE GENOMIC DNA]</scope>
    <source>
        <strain evidence="3">Hh-F2</strain>
        <tissue evidence="3">Blood</tissue>
    </source>
</reference>
<dbReference type="EMBL" id="JAHFZB010000034">
    <property type="protein sequence ID" value="KAK6470771.1"/>
    <property type="molecule type" value="Genomic_DNA"/>
</dbReference>
<feature type="transmembrane region" description="Helical" evidence="2">
    <location>
        <begin position="51"/>
        <end position="74"/>
    </location>
</feature>
<keyword evidence="2" id="KW-0472">Membrane</keyword>
<comment type="caution">
    <text evidence="3">The sequence shown here is derived from an EMBL/GenBank/DDBJ whole genome shotgun (WGS) entry which is preliminary data.</text>
</comment>
<feature type="region of interest" description="Disordered" evidence="1">
    <location>
        <begin position="1"/>
        <end position="45"/>
    </location>
</feature>
<keyword evidence="2" id="KW-0812">Transmembrane</keyword>
<gene>
    <name evidence="3" type="ORF">HHUSO_G30259</name>
</gene>
<name>A0ABR0YDS3_HUSHU</name>
<evidence type="ECO:0000256" key="2">
    <source>
        <dbReference type="SAM" id="Phobius"/>
    </source>
</evidence>
<keyword evidence="2" id="KW-1133">Transmembrane helix</keyword>
<keyword evidence="4" id="KW-1185">Reference proteome</keyword>
<accession>A0ABR0YDS3</accession>
<sequence>MAIVSSETETGKEDNVSEETDTQGEVPKADPVAGGREEMAAQEPDLEDSDFLPSVCLASLLLLIFILVSCLLILKDPVAHRPVHPRPRPAFVEGHLDRLRFLFPGQREALWRALSSVTRGRPLRGSLVLLGWEESRNTLLRFSRNLVSVLSGCSGPEPHSKTVRHRDFSVEHRLYPVSRFAIVSVVMEMRENVVGRVIVELQHRKWGRAVAIETTTALLPEHLGSREEEEFMEVGVAIAVELLINLNSTQQASLGGVDMTTLVVEPEGLYISGFVC</sequence>
<protein>
    <submittedName>
        <fullName evidence="3">Uncharacterized protein</fullName>
    </submittedName>
</protein>